<organism evidence="1">
    <name type="scientific">viral metagenome</name>
    <dbReference type="NCBI Taxonomy" id="1070528"/>
    <lineage>
        <taxon>unclassified sequences</taxon>
        <taxon>metagenomes</taxon>
        <taxon>organismal metagenomes</taxon>
    </lineage>
</organism>
<name>A0A6C0IRM8_9ZZZZ</name>
<dbReference type="EMBL" id="MN740216">
    <property type="protein sequence ID" value="QHT94163.1"/>
    <property type="molecule type" value="Genomic_DNA"/>
</dbReference>
<sequence>MTSHANKSDIRFSQKYISNPGTKWNLLKYKPMDVVVHQDDSITSFDNRRLFRARETTDTDSVMLEVNKHFHRNELPEGQSERFKFWIGFSDNASGTYLLNLLPKTFEAALAARCSLQSDSFSLTGEVTLPLIERRRSSHVWKGTKTKGLVEESKLTDLLLNANEIVSLLERWSVSIVNIPMQSFLKSSRERFTSLYEIEESVYYVDYTFLKGGAEWFHDWDEEKERKLDQLRDDRDKEIINDRNDKYAECLIEQIIPVDVVCDVYYLF</sequence>
<accession>A0A6C0IRM8</accession>
<proteinExistence type="predicted"/>
<evidence type="ECO:0000313" key="1">
    <source>
        <dbReference type="EMBL" id="QHT94163.1"/>
    </source>
</evidence>
<reference evidence="1" key="1">
    <citation type="journal article" date="2020" name="Nature">
        <title>Giant virus diversity and host interactions through global metagenomics.</title>
        <authorList>
            <person name="Schulz F."/>
            <person name="Roux S."/>
            <person name="Paez-Espino D."/>
            <person name="Jungbluth S."/>
            <person name="Walsh D.A."/>
            <person name="Denef V.J."/>
            <person name="McMahon K.D."/>
            <person name="Konstantinidis K.T."/>
            <person name="Eloe-Fadrosh E.A."/>
            <person name="Kyrpides N.C."/>
            <person name="Woyke T."/>
        </authorList>
    </citation>
    <scope>NUCLEOTIDE SEQUENCE</scope>
    <source>
        <strain evidence="1">GVMAG-M-3300024258-14</strain>
    </source>
</reference>
<protein>
    <submittedName>
        <fullName evidence="1">Uncharacterized protein</fullName>
    </submittedName>
</protein>
<dbReference type="AlphaFoldDB" id="A0A6C0IRM8"/>